<keyword evidence="1" id="KW-0732">Signal</keyword>
<gene>
    <name evidence="2" type="ORF">SAMN06265374_2168</name>
</gene>
<feature type="signal peptide" evidence="1">
    <location>
        <begin position="1"/>
        <end position="24"/>
    </location>
</feature>
<feature type="chain" id="PRO_5047035700" description="YARHG domain-containing protein" evidence="1">
    <location>
        <begin position="25"/>
        <end position="102"/>
    </location>
</feature>
<evidence type="ECO:0000313" key="3">
    <source>
        <dbReference type="Proteomes" id="UP001157914"/>
    </source>
</evidence>
<organism evidence="2 3">
    <name type="scientific">Roseibium denhamense</name>
    <dbReference type="NCBI Taxonomy" id="76305"/>
    <lineage>
        <taxon>Bacteria</taxon>
        <taxon>Pseudomonadati</taxon>
        <taxon>Pseudomonadota</taxon>
        <taxon>Alphaproteobacteria</taxon>
        <taxon>Hyphomicrobiales</taxon>
        <taxon>Stappiaceae</taxon>
        <taxon>Roseibium</taxon>
    </lineage>
</organism>
<protein>
    <recommendedName>
        <fullName evidence="4">YARHG domain-containing protein</fullName>
    </recommendedName>
</protein>
<keyword evidence="3" id="KW-1185">Reference proteome</keyword>
<proteinExistence type="predicted"/>
<accession>A0ABY1NZL5</accession>
<evidence type="ECO:0000256" key="1">
    <source>
        <dbReference type="SAM" id="SignalP"/>
    </source>
</evidence>
<comment type="caution">
    <text evidence="2">The sequence shown here is derived from an EMBL/GenBank/DDBJ whole genome shotgun (WGS) entry which is preliminary data.</text>
</comment>
<dbReference type="Proteomes" id="UP001157914">
    <property type="component" value="Unassembled WGS sequence"/>
</dbReference>
<evidence type="ECO:0000313" key="2">
    <source>
        <dbReference type="EMBL" id="SMP22410.1"/>
    </source>
</evidence>
<dbReference type="EMBL" id="FXTT01000003">
    <property type="protein sequence ID" value="SMP22410.1"/>
    <property type="molecule type" value="Genomic_DNA"/>
</dbReference>
<reference evidence="2 3" key="1">
    <citation type="submission" date="2017-05" db="EMBL/GenBank/DDBJ databases">
        <authorList>
            <person name="Varghese N."/>
            <person name="Submissions S."/>
        </authorList>
    </citation>
    <scope>NUCLEOTIDE SEQUENCE [LARGE SCALE GENOMIC DNA]</scope>
    <source>
        <strain evidence="2 3">DSM 15949</strain>
    </source>
</reference>
<sequence>MQVRHIAVAVSVLVFAALSGTAGAQSGRPDTRTMTCDQVRALIQRSGAIVLTTGQNTFDRYAYSRASCFSPQQVLRNDWVQTKDVSKCFVKRCADPQRFPRD</sequence>
<evidence type="ECO:0008006" key="4">
    <source>
        <dbReference type="Google" id="ProtNLM"/>
    </source>
</evidence>
<name>A0ABY1NZL5_9HYPH</name>